<evidence type="ECO:0000256" key="6">
    <source>
        <dbReference type="PIRNR" id="PIRNR018497"/>
    </source>
</evidence>
<evidence type="ECO:0000256" key="2">
    <source>
        <dbReference type="ARBA" id="ARBA00022448"/>
    </source>
</evidence>
<dbReference type="InterPro" id="IPR016727">
    <property type="entry name" value="ATPase_V0-cplx_dsu"/>
</dbReference>
<keyword evidence="8" id="KW-1185">Reference proteome</keyword>
<keyword evidence="4 6" id="KW-0406">Ion transport</keyword>
<comment type="similarity">
    <text evidence="1 6">Belongs to the V-ATPase V0D/AC39 subunit family.</text>
</comment>
<name>F4PQK3_CACFS</name>
<proteinExistence type="inferred from homology"/>
<dbReference type="InterPro" id="IPR035067">
    <property type="entry name" value="V-type_ATPase_csu/dsu"/>
</dbReference>
<comment type="subunit">
    <text evidence="6">V-ATPase is a heteromultimeric enzyme made up of two complexes: the ATP-hydrolytic V1 complex and the proton translocation V0 complex.</text>
</comment>
<evidence type="ECO:0000256" key="5">
    <source>
        <dbReference type="ARBA" id="ARBA00059209"/>
    </source>
</evidence>
<evidence type="ECO:0000256" key="3">
    <source>
        <dbReference type="ARBA" id="ARBA00022781"/>
    </source>
</evidence>
<evidence type="ECO:0000313" key="7">
    <source>
        <dbReference type="EMBL" id="EGG21170.1"/>
    </source>
</evidence>
<dbReference type="RefSeq" id="XP_004359020.1">
    <property type="nucleotide sequence ID" value="XM_004358963.1"/>
</dbReference>
<dbReference type="AlphaFoldDB" id="F4PQK3"/>
<dbReference type="GO" id="GO:0033179">
    <property type="term" value="C:proton-transporting V-type ATPase, V0 domain"/>
    <property type="evidence" value="ECO:0007669"/>
    <property type="project" value="InterPro"/>
</dbReference>
<dbReference type="Pfam" id="PF01992">
    <property type="entry name" value="vATP-synt_AC39"/>
    <property type="match status" value="1"/>
</dbReference>
<evidence type="ECO:0000313" key="8">
    <source>
        <dbReference type="Proteomes" id="UP000007797"/>
    </source>
</evidence>
<dbReference type="FunFam" id="1.20.1690.10:FF:000003">
    <property type="entry name" value="V-type proton ATPase subunit"/>
    <property type="match status" value="1"/>
</dbReference>
<dbReference type="GeneID" id="14874016"/>
<dbReference type="EMBL" id="GL883010">
    <property type="protein sequence ID" value="EGG21170.1"/>
    <property type="molecule type" value="Genomic_DNA"/>
</dbReference>
<dbReference type="GO" id="GO:0046961">
    <property type="term" value="F:proton-transporting ATPase activity, rotational mechanism"/>
    <property type="evidence" value="ECO:0007669"/>
    <property type="project" value="InterPro"/>
</dbReference>
<dbReference type="PANTHER" id="PTHR11028">
    <property type="entry name" value="VACUOLAR ATP SYNTHASE SUBUNIT AC39"/>
    <property type="match status" value="1"/>
</dbReference>
<dbReference type="Proteomes" id="UP000007797">
    <property type="component" value="Unassembled WGS sequence"/>
</dbReference>
<dbReference type="InterPro" id="IPR002843">
    <property type="entry name" value="ATPase_V0-cplx_csu/dsu"/>
</dbReference>
<dbReference type="PIRSF" id="PIRSF018497">
    <property type="entry name" value="V-ATP_synth_D"/>
    <property type="match status" value="1"/>
</dbReference>
<sequence>MVFFGSRKHGSIFTFNKDDGYLEALLRGFRKGILSAADYTNLRQCDSLEDMKLHLSQTDYGDFLAGEPSPIHTTTMAEKATQKLVDEFMQIRNQSVEPLSTFLDYISYGYMIDNVVLLITGTLHERDVSELVDKCHPLGMFKSMATLSVVHNVADLYNNVLIDTPLAPYIQNCLSEEDLDEMNIEIIRNTLYKAYLEDFYAYCNELGGQTSLIMNDILKFEADRRSINITINSFGATELTKDDREKLYPSIGLLYPEGTTKLSKAEDVDHVRSILEVYSAYKSFFSEGVNAESSLEDAFFKHEVHLNRMAFEDQYGYGVFFAYVKLREQEIRNIVWIAECISQNMKSKIDQFIPIF</sequence>
<dbReference type="Gene3D" id="1.10.132.50">
    <property type="entry name" value="ATP synthase (C/AC39) subunit, domain 3"/>
    <property type="match status" value="1"/>
</dbReference>
<keyword evidence="2 6" id="KW-0813">Transport</keyword>
<accession>F4PQK3</accession>
<dbReference type="SUPFAM" id="SSF103486">
    <property type="entry name" value="V-type ATP synthase subunit C"/>
    <property type="match status" value="1"/>
</dbReference>
<keyword evidence="3 6" id="KW-0375">Hydrogen ion transport</keyword>
<dbReference type="GO" id="GO:0005773">
    <property type="term" value="C:vacuole"/>
    <property type="evidence" value="ECO:0007669"/>
    <property type="project" value="UniProtKB-ARBA"/>
</dbReference>
<dbReference type="OMA" id="MTYGYMI"/>
<gene>
    <name evidence="7" type="primary">vatD-2</name>
    <name evidence="7" type="ORF">DFA_01045</name>
</gene>
<protein>
    <recommendedName>
        <fullName evidence="6">V-type proton ATPase subunit</fullName>
    </recommendedName>
</protein>
<dbReference type="OrthoDB" id="10250083at2759"/>
<comment type="function">
    <text evidence="5">Subunit of the integral membrane V0 complex of vacuolar ATPase. Vacuolar ATPase is responsible for acidifying a variety of intracellular compartments in eukaryotic cells, thus providing most of the energy required for transport processes in the vacuolar system.</text>
</comment>
<dbReference type="InterPro" id="IPR044911">
    <property type="entry name" value="V-type_ATPase_csu/dsu_dom_3"/>
</dbReference>
<dbReference type="FunFam" id="1.10.132.50:FF:000002">
    <property type="entry name" value="V-type proton ATPase subunit"/>
    <property type="match status" value="1"/>
</dbReference>
<dbReference type="STRING" id="1054147.F4PQK3"/>
<evidence type="ECO:0000256" key="4">
    <source>
        <dbReference type="ARBA" id="ARBA00023065"/>
    </source>
</evidence>
<evidence type="ECO:0000256" key="1">
    <source>
        <dbReference type="ARBA" id="ARBA00006709"/>
    </source>
</evidence>
<dbReference type="InterPro" id="IPR036079">
    <property type="entry name" value="ATPase_csu/dsu_sf"/>
</dbReference>
<comment type="function">
    <text evidence="6">Subunit of the V0 complex of vacuolar(H+)-ATPase (V-ATPase), a multisubunit enzyme composed of a peripheral complex (V1) that hydrolyzes ATP and a membrane integral complex (V0) that translocates protons. V-ATPase is responsible for acidifying and maintaining the pH of intracellular compartments and in some cell types, is targeted to the plasma membrane, where it is responsible for acidifying the extracellular environment.</text>
</comment>
<dbReference type="FunFam" id="1.20.1690.10:FF:000001">
    <property type="entry name" value="V-type proton ATPase subunit"/>
    <property type="match status" value="1"/>
</dbReference>
<dbReference type="Gene3D" id="1.20.1690.10">
    <property type="entry name" value="V-type ATP synthase subunit C domain"/>
    <property type="match status" value="2"/>
</dbReference>
<dbReference type="KEGG" id="dfa:DFA_01045"/>
<organism evidence="7 8">
    <name type="scientific">Cavenderia fasciculata</name>
    <name type="common">Slime mold</name>
    <name type="synonym">Dictyostelium fasciculatum</name>
    <dbReference type="NCBI Taxonomy" id="261658"/>
    <lineage>
        <taxon>Eukaryota</taxon>
        <taxon>Amoebozoa</taxon>
        <taxon>Evosea</taxon>
        <taxon>Eumycetozoa</taxon>
        <taxon>Dictyostelia</taxon>
        <taxon>Acytosteliales</taxon>
        <taxon>Cavenderiaceae</taxon>
        <taxon>Cavenderia</taxon>
    </lineage>
</organism>
<reference evidence="8" key="1">
    <citation type="journal article" date="2011" name="Genome Res.">
        <title>Phylogeny-wide analysis of social amoeba genomes highlights ancient origins for complex intercellular communication.</title>
        <authorList>
            <person name="Heidel A.J."/>
            <person name="Lawal H.M."/>
            <person name="Felder M."/>
            <person name="Schilde C."/>
            <person name="Helps N.R."/>
            <person name="Tunggal B."/>
            <person name="Rivero F."/>
            <person name="John U."/>
            <person name="Schleicher M."/>
            <person name="Eichinger L."/>
            <person name="Platzer M."/>
            <person name="Noegel A.A."/>
            <person name="Schaap P."/>
            <person name="Gloeckner G."/>
        </authorList>
    </citation>
    <scope>NUCLEOTIDE SEQUENCE [LARGE SCALE GENOMIC DNA]</scope>
    <source>
        <strain evidence="8">SH3</strain>
    </source>
</reference>